<feature type="region of interest" description="Disordered" evidence="2">
    <location>
        <begin position="350"/>
        <end position="403"/>
    </location>
</feature>
<evidence type="ECO:0000256" key="2">
    <source>
        <dbReference type="SAM" id="MobiDB-lite"/>
    </source>
</evidence>
<evidence type="ECO:0000259" key="3">
    <source>
        <dbReference type="Pfam" id="PF00823"/>
    </source>
</evidence>
<evidence type="ECO:0000256" key="1">
    <source>
        <dbReference type="ARBA" id="ARBA00010652"/>
    </source>
</evidence>
<comment type="similarity">
    <text evidence="1">Belongs to the mycobacterial PPE family.</text>
</comment>
<dbReference type="Proteomes" id="UP000465866">
    <property type="component" value="Chromosome"/>
</dbReference>
<feature type="compositionally biased region" description="Basic and acidic residues" evidence="2">
    <location>
        <begin position="375"/>
        <end position="403"/>
    </location>
</feature>
<feature type="region of interest" description="Disordered" evidence="2">
    <location>
        <begin position="203"/>
        <end position="230"/>
    </location>
</feature>
<feature type="compositionally biased region" description="Low complexity" evidence="2">
    <location>
        <begin position="203"/>
        <end position="218"/>
    </location>
</feature>
<evidence type="ECO:0000313" key="4">
    <source>
        <dbReference type="EMBL" id="BBX47086.1"/>
    </source>
</evidence>
<evidence type="ECO:0000313" key="5">
    <source>
        <dbReference type="Proteomes" id="UP000465866"/>
    </source>
</evidence>
<organism evidence="4 5">
    <name type="scientific">Mycobacterium cookii</name>
    <dbReference type="NCBI Taxonomy" id="1775"/>
    <lineage>
        <taxon>Bacteria</taxon>
        <taxon>Bacillati</taxon>
        <taxon>Actinomycetota</taxon>
        <taxon>Actinomycetes</taxon>
        <taxon>Mycobacteriales</taxon>
        <taxon>Mycobacteriaceae</taxon>
        <taxon>Mycobacterium</taxon>
    </lineage>
</organism>
<proteinExistence type="inferred from homology"/>
<accession>A0A7I7KZA5</accession>
<dbReference type="InterPro" id="IPR038332">
    <property type="entry name" value="PPE_sf"/>
</dbReference>
<name>A0A7I7KZA5_9MYCO</name>
<dbReference type="Pfam" id="PF00823">
    <property type="entry name" value="PPE"/>
    <property type="match status" value="1"/>
</dbReference>
<dbReference type="RefSeq" id="WP_163777292.1">
    <property type="nucleotide sequence ID" value="NZ_AP022569.1"/>
</dbReference>
<dbReference type="AlphaFoldDB" id="A0A7I7KZA5"/>
<sequence>MPLDPRWVAAPPEIVALIFEGGPGPGSIVAYASVMATEAASHQMGMAVSAANIATTSASWSGLAGTANVARGTALNMGGLEPLAAHCAKHVMLAQAAVDAYTMAAPSVIPSVACNANRDLWGLLNATNWFGQNFPGIASQDLQYFGDYWPQNSSVGVLYATTLGSIAAAAAVPPPAAAVDAAPAGLGSAASLVSQTASTAGQDAAQAPTAAQAMGSAGSTPAEAGSQMSSMLSQGPQMLMGAVQPLTQATQAPMQMAQSGMQPMTQMMGMFMQGNAPVAAETAGLGALGAPLGGGGAAAGGLGAGGGSIGGLGSSTAGLTSFTQPASTFEPESGGRPTGRAGVLNAADLKSPTVRGTGGSAMPMSPAGMLGRGEGGSDKDKDDVTHARIIVDGDKLDSQRRDI</sequence>
<reference evidence="4 5" key="1">
    <citation type="journal article" date="2019" name="Emerg. Microbes Infect.">
        <title>Comprehensive subspecies identification of 175 nontuberculous mycobacteria species based on 7547 genomic profiles.</title>
        <authorList>
            <person name="Matsumoto Y."/>
            <person name="Kinjo T."/>
            <person name="Motooka D."/>
            <person name="Nabeya D."/>
            <person name="Jung N."/>
            <person name="Uechi K."/>
            <person name="Horii T."/>
            <person name="Iida T."/>
            <person name="Fujita J."/>
            <person name="Nakamura S."/>
        </authorList>
    </citation>
    <scope>NUCLEOTIDE SEQUENCE [LARGE SCALE GENOMIC DNA]</scope>
    <source>
        <strain evidence="4 5">JCM 12404</strain>
    </source>
</reference>
<dbReference type="Gene3D" id="1.20.1260.20">
    <property type="entry name" value="PPE superfamily"/>
    <property type="match status" value="1"/>
</dbReference>
<dbReference type="KEGG" id="mcoo:MCOO_31010"/>
<dbReference type="InterPro" id="IPR000030">
    <property type="entry name" value="PPE_dom"/>
</dbReference>
<gene>
    <name evidence="4" type="ORF">MCOO_31010</name>
</gene>
<feature type="region of interest" description="Disordered" evidence="2">
    <location>
        <begin position="321"/>
        <end position="340"/>
    </location>
</feature>
<dbReference type="EMBL" id="AP022569">
    <property type="protein sequence ID" value="BBX47086.1"/>
    <property type="molecule type" value="Genomic_DNA"/>
</dbReference>
<feature type="domain" description="PPE" evidence="3">
    <location>
        <begin position="7"/>
        <end position="169"/>
    </location>
</feature>
<dbReference type="SUPFAM" id="SSF140459">
    <property type="entry name" value="PE/PPE dimer-like"/>
    <property type="match status" value="1"/>
</dbReference>
<keyword evidence="5" id="KW-1185">Reference proteome</keyword>
<protein>
    <recommendedName>
        <fullName evidence="3">PPE domain-containing protein</fullName>
    </recommendedName>
</protein>